<evidence type="ECO:0000313" key="4">
    <source>
        <dbReference type="Proteomes" id="UP000242712"/>
    </source>
</evidence>
<organism evidence="3 4">
    <name type="scientific">Staphylococcus argensis</name>
    <dbReference type="NCBI Taxonomy" id="1607738"/>
    <lineage>
        <taxon>Bacteria</taxon>
        <taxon>Bacillati</taxon>
        <taxon>Bacillota</taxon>
        <taxon>Bacilli</taxon>
        <taxon>Bacillales</taxon>
        <taxon>Staphylococcaceae</taxon>
        <taxon>Staphylococcus</taxon>
    </lineage>
</organism>
<accession>A0A2K4FC87</accession>
<feature type="transmembrane region" description="Helical" evidence="2">
    <location>
        <begin position="340"/>
        <end position="361"/>
    </location>
</feature>
<sequence>MTQTIKVGLVAAPGVSKNIATHIQDDLSNELAQHISQDVEWKIEIVADPLTGSAENVTEIFQTISNYQKTNEWQYTIGLTDLPLFKNNKVIAIDVNRDNGASLISVPAYGWRPVKKRIKSSIIGVVEEVNKYQPNKHNAEQSADKDRAQQQTEDKDQSQSSEERLTHQFPLSNLEAHTDFLEDTNSKHRRYFVSSKAKGMIRLLSGMTFANNPLNMVSSISNVLAVAFTTGASAIIFTTLWNLSYLYTEWRLFLMMIVSVLGMMLWIIIAHNLWEPIRHSKDKRITKLYNFTTVSTLTIALIFYYILLFTFFLLASLVVLPPGYLGSSMQLGGSATASTYLNLAWFASSISTVAAAIGAGLNNAELILESTYGYRQKQRYKQIKQQERQREKEEEDVEERGNS</sequence>
<protein>
    <submittedName>
        <fullName evidence="3">5,10-methylene-tetrahydrofolate dehydrogenase</fullName>
    </submittedName>
</protein>
<feature type="transmembrane region" description="Helical" evidence="2">
    <location>
        <begin position="253"/>
        <end position="274"/>
    </location>
</feature>
<feature type="compositionally biased region" description="Acidic residues" evidence="1">
    <location>
        <begin position="393"/>
        <end position="403"/>
    </location>
</feature>
<dbReference type="RefSeq" id="WP_103371927.1">
    <property type="nucleotide sequence ID" value="NZ_CBCRVO010000002.1"/>
</dbReference>
<dbReference type="AlphaFoldDB" id="A0A2K4FC87"/>
<proteinExistence type="predicted"/>
<evidence type="ECO:0000256" key="2">
    <source>
        <dbReference type="SAM" id="Phobius"/>
    </source>
</evidence>
<reference evidence="3 4" key="1">
    <citation type="submission" date="2017-08" db="EMBL/GenBank/DDBJ databases">
        <title>Draft genome sequences of 64 type strains of genus Staph aureus.</title>
        <authorList>
            <person name="Cole K."/>
            <person name="Golubchik T."/>
            <person name="Russell J."/>
            <person name="Foster D."/>
            <person name="Llewelyn M."/>
            <person name="Wilson D."/>
            <person name="Crook D."/>
            <person name="Paul J."/>
        </authorList>
    </citation>
    <scope>NUCLEOTIDE SEQUENCE [LARGE SCALE GENOMIC DNA]</scope>
    <source>
        <strain evidence="3 4">DSM 29875</strain>
    </source>
</reference>
<feature type="transmembrane region" description="Helical" evidence="2">
    <location>
        <begin position="294"/>
        <end position="320"/>
    </location>
</feature>
<comment type="caution">
    <text evidence="3">The sequence shown here is derived from an EMBL/GenBank/DDBJ whole genome shotgun (WGS) entry which is preliminary data.</text>
</comment>
<feature type="region of interest" description="Disordered" evidence="1">
    <location>
        <begin position="133"/>
        <end position="164"/>
    </location>
</feature>
<feature type="compositionally biased region" description="Basic and acidic residues" evidence="1">
    <location>
        <begin position="137"/>
        <end position="164"/>
    </location>
</feature>
<dbReference type="OrthoDB" id="8477132at2"/>
<keyword evidence="2" id="KW-0812">Transmembrane</keyword>
<keyword evidence="4" id="KW-1185">Reference proteome</keyword>
<dbReference type="EMBL" id="PPPX01000011">
    <property type="protein sequence ID" value="POA08978.1"/>
    <property type="molecule type" value="Genomic_DNA"/>
</dbReference>
<feature type="transmembrane region" description="Helical" evidence="2">
    <location>
        <begin position="223"/>
        <end position="247"/>
    </location>
</feature>
<keyword evidence="2" id="KW-0472">Membrane</keyword>
<evidence type="ECO:0000313" key="3">
    <source>
        <dbReference type="EMBL" id="POA08978.1"/>
    </source>
</evidence>
<feature type="region of interest" description="Disordered" evidence="1">
    <location>
        <begin position="378"/>
        <end position="403"/>
    </location>
</feature>
<name>A0A2K4FC87_9STAP</name>
<dbReference type="GeneID" id="98298351"/>
<gene>
    <name evidence="3" type="ORF">CD039_08305</name>
</gene>
<dbReference type="Proteomes" id="UP000242712">
    <property type="component" value="Unassembled WGS sequence"/>
</dbReference>
<evidence type="ECO:0000256" key="1">
    <source>
        <dbReference type="SAM" id="MobiDB-lite"/>
    </source>
</evidence>
<keyword evidence="2" id="KW-1133">Transmembrane helix</keyword>